<evidence type="ECO:0000256" key="1">
    <source>
        <dbReference type="SAM" id="MobiDB-lite"/>
    </source>
</evidence>
<gene>
    <name evidence="3" type="ORF">CKAN_02743400</name>
</gene>
<dbReference type="AlphaFoldDB" id="A0A443Q4P5"/>
<dbReference type="Pfam" id="PF03004">
    <property type="entry name" value="Transposase_24"/>
    <property type="match status" value="1"/>
</dbReference>
<dbReference type="InterPro" id="IPR004252">
    <property type="entry name" value="Probable_transposase_24"/>
</dbReference>
<dbReference type="PANTHER" id="PTHR48258">
    <property type="entry name" value="DUF4218 DOMAIN-CONTAINING PROTEIN-RELATED"/>
    <property type="match status" value="1"/>
</dbReference>
<feature type="region of interest" description="Disordered" evidence="1">
    <location>
        <begin position="590"/>
        <end position="615"/>
    </location>
</feature>
<sequence length="702" mass="81122">MNEAMLYAMNYMPDGTKKSNKQGQHTWLNEHGDYSYPIDKRGKVYKLDNVQYEQARKWVLKQFVGNVEWEKKYVEYLQTIRCNNQNRRGNIRMEKGLDYIPWLRKQLEKEENCTLKRLADGPMFEAISYNAYAVNGYVFYTADAELNRTIQNSGVSVKAITPCRASAKDTNLVNEELTYYGIIKQILELDYHDFKQVVFNCDWVRVEDAHGCKVDPETNLIYVNLGRIQRNTKEDDEPFILAAQATQVFYCKDHSRPTEEWHVVLEVPKRLNGDVDAFEDPLVFLERTNENAFALALRDDIIVNMSSNRESVTFGINGQPISDNAPQLSSFIGRTVKSIVAPTYDTWKSVPRNLKEEVWKHVTDKYDILACYKSFILTRANMSWKDWKSKLRTGTYDKYQTDTERKQKLPKYVKKEDWDRFVDLQSMLDYQAKRQCGKRARKEMKSPHTSGRKGQARVAEELRKKFPDKEISRTDVVVETHTRKDGSATCEQLDKIKKTVLDDPSSAYNDLENDAAAQVLGPDTRGRVRGLGLGVSRTSMQHTHPYRIALQEEQASRATMQTQIDKLKEMLEMRLAEEARQRKEDMEHFFTSFSQSRSQVQTPTDRGSSSQMRDNFSTQQHPITATHTGTSLCRLMHLTKRPASVVAYGRVKGDSPDDPGCYKIILDEIIEGNVDLVTGEGKMEDLITGDETEWPKWKTVFY</sequence>
<organism evidence="3 4">
    <name type="scientific">Cinnamomum micranthum f. kanehirae</name>
    <dbReference type="NCBI Taxonomy" id="337451"/>
    <lineage>
        <taxon>Eukaryota</taxon>
        <taxon>Viridiplantae</taxon>
        <taxon>Streptophyta</taxon>
        <taxon>Embryophyta</taxon>
        <taxon>Tracheophyta</taxon>
        <taxon>Spermatophyta</taxon>
        <taxon>Magnoliopsida</taxon>
        <taxon>Magnoliidae</taxon>
        <taxon>Laurales</taxon>
        <taxon>Lauraceae</taxon>
        <taxon>Cinnamomum</taxon>
    </lineage>
</organism>
<comment type="caution">
    <text evidence="3">The sequence shown here is derived from an EMBL/GenBank/DDBJ whole genome shotgun (WGS) entry which is preliminary data.</text>
</comment>
<protein>
    <submittedName>
        <fullName evidence="3">Transposon, En/Spm-like protein</fullName>
    </submittedName>
</protein>
<evidence type="ECO:0000313" key="4">
    <source>
        <dbReference type="Proteomes" id="UP000283530"/>
    </source>
</evidence>
<proteinExistence type="predicted"/>
<evidence type="ECO:0000259" key="2">
    <source>
        <dbReference type="Pfam" id="PF13952"/>
    </source>
</evidence>
<dbReference type="InterPro" id="IPR025312">
    <property type="entry name" value="DUF4216"/>
</dbReference>
<dbReference type="Pfam" id="PF13952">
    <property type="entry name" value="DUF4216"/>
    <property type="match status" value="1"/>
</dbReference>
<feature type="compositionally biased region" description="Polar residues" evidence="1">
    <location>
        <begin position="591"/>
        <end position="615"/>
    </location>
</feature>
<dbReference type="Proteomes" id="UP000283530">
    <property type="component" value="Unassembled WGS sequence"/>
</dbReference>
<name>A0A443Q4P5_9MAGN</name>
<dbReference type="OrthoDB" id="1931794at2759"/>
<accession>A0A443Q4P5</accession>
<evidence type="ECO:0000313" key="3">
    <source>
        <dbReference type="EMBL" id="RWR97958.1"/>
    </source>
</evidence>
<feature type="region of interest" description="Disordered" evidence="1">
    <location>
        <begin position="435"/>
        <end position="458"/>
    </location>
</feature>
<feature type="domain" description="DUF4216" evidence="2">
    <location>
        <begin position="188"/>
        <end position="264"/>
    </location>
</feature>
<dbReference type="EMBL" id="QPKB01000280">
    <property type="protein sequence ID" value="RWR97958.1"/>
    <property type="molecule type" value="Genomic_DNA"/>
</dbReference>
<dbReference type="PANTHER" id="PTHR48258:SF9">
    <property type="entry name" value="OS01G0348150 PROTEIN"/>
    <property type="match status" value="1"/>
</dbReference>
<reference evidence="3 4" key="1">
    <citation type="journal article" date="2019" name="Nat. Plants">
        <title>Stout camphor tree genome fills gaps in understanding of flowering plant genome evolution.</title>
        <authorList>
            <person name="Chaw S.M."/>
            <person name="Liu Y.C."/>
            <person name="Wu Y.W."/>
            <person name="Wang H.Y."/>
            <person name="Lin C.I."/>
            <person name="Wu C.S."/>
            <person name="Ke H.M."/>
            <person name="Chang L.Y."/>
            <person name="Hsu C.Y."/>
            <person name="Yang H.T."/>
            <person name="Sudianto E."/>
            <person name="Hsu M.H."/>
            <person name="Wu K.P."/>
            <person name="Wang L.N."/>
            <person name="Leebens-Mack J.H."/>
            <person name="Tsai I.J."/>
        </authorList>
    </citation>
    <scope>NUCLEOTIDE SEQUENCE [LARGE SCALE GENOMIC DNA]</scope>
    <source>
        <strain evidence="4">cv. Chaw 1501</strain>
        <tissue evidence="3">Young leaves</tissue>
    </source>
</reference>
<keyword evidence="4" id="KW-1185">Reference proteome</keyword>